<organism evidence="1 2">
    <name type="scientific">Xenorhabdus santafensis</name>
    <dbReference type="NCBI Taxonomy" id="2582833"/>
    <lineage>
        <taxon>Bacteria</taxon>
        <taxon>Pseudomonadati</taxon>
        <taxon>Pseudomonadota</taxon>
        <taxon>Gammaproteobacteria</taxon>
        <taxon>Enterobacterales</taxon>
        <taxon>Morganellaceae</taxon>
        <taxon>Xenorhabdus</taxon>
    </lineage>
</organism>
<comment type="caution">
    <text evidence="1">The sequence shown here is derived from an EMBL/GenBank/DDBJ whole genome shotgun (WGS) entry which is preliminary data.</text>
</comment>
<protein>
    <submittedName>
        <fullName evidence="1">Uncharacterized protein</fullName>
    </submittedName>
</protein>
<dbReference type="EMBL" id="VCDN01000007">
    <property type="protein sequence ID" value="MDX7985987.1"/>
    <property type="molecule type" value="Genomic_DNA"/>
</dbReference>
<sequence>MAKMSRWSYKSVATVYPVSFGGKWGDEIIFGEPYLIDCNWLATNEKAVDANGSEFISRLVFNTESFHKGKPVRLPEVGDYIAQEDTRSEPDPRKIKRGSSKIRAVDGYDMKMFRQEPDYKIRT</sequence>
<name>A0ABU4S457_9GAMM</name>
<evidence type="ECO:0000313" key="2">
    <source>
        <dbReference type="Proteomes" id="UP001271890"/>
    </source>
</evidence>
<evidence type="ECO:0000313" key="1">
    <source>
        <dbReference type="EMBL" id="MDX7985987.1"/>
    </source>
</evidence>
<dbReference type="Proteomes" id="UP001271890">
    <property type="component" value="Unassembled WGS sequence"/>
</dbReference>
<gene>
    <name evidence="1" type="ORF">FE392_01360</name>
</gene>
<proteinExistence type="predicted"/>
<reference evidence="2" key="1">
    <citation type="journal article" date="2024" name="Toxins">
        <title>Genome Sequence Analysis of Native Xenorhabdus Strains Isolated from Entomopathogenic Nematodes in Argentina.</title>
        <authorList>
            <person name="Palma L."/>
            <person name="Frizzo L."/>
            <person name="Kaiser S."/>
            <person name="Berry C."/>
            <person name="Caballero P."/>
            <person name="Bode H.B."/>
            <person name="Del Valle E.E."/>
        </authorList>
    </citation>
    <scope>NUCLEOTIDE SEQUENCE [LARGE SCALE GENOMIC DNA]</scope>
    <source>
        <strain evidence="2">12</strain>
    </source>
</reference>
<accession>A0ABU4S457</accession>
<dbReference type="RefSeq" id="WP_319928439.1">
    <property type="nucleotide sequence ID" value="NZ_VCDN01000007.1"/>
</dbReference>
<keyword evidence="2" id="KW-1185">Reference proteome</keyword>